<dbReference type="RefSeq" id="WP_286277439.1">
    <property type="nucleotide sequence ID" value="NZ_AP027731.1"/>
</dbReference>
<keyword evidence="2" id="KW-1185">Reference proteome</keyword>
<protein>
    <recommendedName>
        <fullName evidence="3">DNA-binding protein</fullName>
    </recommendedName>
</protein>
<reference evidence="2" key="1">
    <citation type="journal article" date="2019" name="Int. J. Syst. Evol. Microbiol.">
        <title>The Global Catalogue of Microorganisms (GCM) 10K type strain sequencing project: providing services to taxonomists for standard genome sequencing and annotation.</title>
        <authorList>
            <consortium name="The Broad Institute Genomics Platform"/>
            <consortium name="The Broad Institute Genome Sequencing Center for Infectious Disease"/>
            <person name="Wu L."/>
            <person name="Ma J."/>
        </authorList>
    </citation>
    <scope>NUCLEOTIDE SEQUENCE [LARGE SCALE GENOMIC DNA]</scope>
    <source>
        <strain evidence="2">NBRC 108725</strain>
    </source>
</reference>
<accession>A0ABN6XRC0</accession>
<organism evidence="1 2">
    <name type="scientific">Naasia aerilata</name>
    <dbReference type="NCBI Taxonomy" id="1162966"/>
    <lineage>
        <taxon>Bacteria</taxon>
        <taxon>Bacillati</taxon>
        <taxon>Actinomycetota</taxon>
        <taxon>Actinomycetes</taxon>
        <taxon>Micrococcales</taxon>
        <taxon>Microbacteriaceae</taxon>
        <taxon>Naasia</taxon>
    </lineage>
</organism>
<name>A0ABN6XRC0_9MICO</name>
<dbReference type="EMBL" id="AP027731">
    <property type="protein sequence ID" value="BDZ47547.1"/>
    <property type="molecule type" value="Genomic_DNA"/>
</dbReference>
<evidence type="ECO:0000313" key="1">
    <source>
        <dbReference type="EMBL" id="BDZ47547.1"/>
    </source>
</evidence>
<evidence type="ECO:0000313" key="2">
    <source>
        <dbReference type="Proteomes" id="UP001321498"/>
    </source>
</evidence>
<proteinExistence type="predicted"/>
<gene>
    <name evidence="1" type="ORF">GCM10025866_34560</name>
</gene>
<dbReference type="Proteomes" id="UP001321498">
    <property type="component" value="Chromosome"/>
</dbReference>
<sequence length="164" mass="17129">MTASASTALDAALALARTGHWSVGLGVGTVRMPLPTTVREASGPAFIAARAAVDAAKKAAHRFWLAAEARGLLDDTQVRALIELVLTVRSRRSEEGWAVVDLLREGHNQASAAARLGITPQAVSLRLSAAHWRVEEAALPALVLLLEDLDRGVSDSAAPLPGAS</sequence>
<evidence type="ECO:0008006" key="3">
    <source>
        <dbReference type="Google" id="ProtNLM"/>
    </source>
</evidence>